<accession>M3ATD7</accession>
<reference evidence="3 4" key="1">
    <citation type="journal article" date="2012" name="PLoS Pathog.">
        <title>Diverse lifestyles and strategies of plant pathogenesis encoded in the genomes of eighteen Dothideomycetes fungi.</title>
        <authorList>
            <person name="Ohm R.A."/>
            <person name="Feau N."/>
            <person name="Henrissat B."/>
            <person name="Schoch C.L."/>
            <person name="Horwitz B.A."/>
            <person name="Barry K.W."/>
            <person name="Condon B.J."/>
            <person name="Copeland A.C."/>
            <person name="Dhillon B."/>
            <person name="Glaser F."/>
            <person name="Hesse C.N."/>
            <person name="Kosti I."/>
            <person name="LaButti K."/>
            <person name="Lindquist E.A."/>
            <person name="Lucas S."/>
            <person name="Salamov A.A."/>
            <person name="Bradshaw R.E."/>
            <person name="Ciuffetti L."/>
            <person name="Hamelin R.C."/>
            <person name="Kema G.H.J."/>
            <person name="Lawrence C."/>
            <person name="Scott J.A."/>
            <person name="Spatafora J.W."/>
            <person name="Turgeon B.G."/>
            <person name="de Wit P.J.G.M."/>
            <person name="Zhong S."/>
            <person name="Goodwin S.B."/>
            <person name="Grigoriev I.V."/>
        </authorList>
    </citation>
    <scope>NUCLEOTIDE SEQUENCE [LARGE SCALE GENOMIC DNA]</scope>
    <source>
        <strain evidence="3 4">SO2202</strain>
    </source>
</reference>
<feature type="compositionally biased region" description="Low complexity" evidence="1">
    <location>
        <begin position="8"/>
        <end position="19"/>
    </location>
</feature>
<organism evidence="3 4">
    <name type="scientific">Sphaerulina musiva (strain SO2202)</name>
    <name type="common">Poplar stem canker fungus</name>
    <name type="synonym">Septoria musiva</name>
    <dbReference type="NCBI Taxonomy" id="692275"/>
    <lineage>
        <taxon>Eukaryota</taxon>
        <taxon>Fungi</taxon>
        <taxon>Dikarya</taxon>
        <taxon>Ascomycota</taxon>
        <taxon>Pezizomycotina</taxon>
        <taxon>Dothideomycetes</taxon>
        <taxon>Dothideomycetidae</taxon>
        <taxon>Mycosphaerellales</taxon>
        <taxon>Mycosphaerellaceae</taxon>
        <taxon>Sphaerulina</taxon>
    </lineage>
</organism>
<sequence length="459" mass="51750">MSGKKPESNNNNTSCSSSGSGPGSARRSVFGFFKKRTPLVHDSHEMSLASPSTTAVASLCRLPTELLLMIVAELSFPDLLHLRASCRAAQELLSQGDLLQEWMHRQTLPRHELEPGDHVRLYIQLYPPTNGQTLEYLLNQHRRISTAVLLATRLDSYVEQYAQTHPGLWVLRDAATAPFPAIVCMTCPEYAEVQDKLVPCLLVIQHYLEHLRNKLHDLAEARWSDTSLIWSRLQEVTFHTYNRKDVISAHEAFQVLCWLMARLLDPSSDFRARRIALRGVNKRSISDQDVRQFVVLGNLRGLAELLSPSPSPTHHHHHKKILSSSSTSSTSSSSSSSYSYSYEAREKIVLRLVRSHDPTRNKNWLQAWSGYRPEYRPIAQSIPTTVNVLNLQFGFQEVWMRSAVEYLSRHRLLLRGGGGGGGGMDALVGLMEEDERPSRRTVDGYTDIAGYHMVQGSLL</sequence>
<feature type="domain" description="F-box" evidence="2">
    <location>
        <begin position="56"/>
        <end position="105"/>
    </location>
</feature>
<dbReference type="InterPro" id="IPR036047">
    <property type="entry name" value="F-box-like_dom_sf"/>
</dbReference>
<dbReference type="RefSeq" id="XP_016756900.1">
    <property type="nucleotide sequence ID" value="XM_016902756.1"/>
</dbReference>
<evidence type="ECO:0000259" key="2">
    <source>
        <dbReference type="PROSITE" id="PS50181"/>
    </source>
</evidence>
<dbReference type="AlphaFoldDB" id="M3ATD7"/>
<dbReference type="SUPFAM" id="SSF81383">
    <property type="entry name" value="F-box domain"/>
    <property type="match status" value="1"/>
</dbReference>
<dbReference type="HOGENOM" id="CLU_596071_0_0_1"/>
<dbReference type="PROSITE" id="PS50181">
    <property type="entry name" value="FBOX"/>
    <property type="match status" value="1"/>
</dbReference>
<evidence type="ECO:0000313" key="3">
    <source>
        <dbReference type="EMBL" id="EMF08779.1"/>
    </source>
</evidence>
<dbReference type="GeneID" id="27899893"/>
<protein>
    <recommendedName>
        <fullName evidence="2">F-box domain-containing protein</fullName>
    </recommendedName>
</protein>
<gene>
    <name evidence="3" type="ORF">SEPMUDRAFT_136142</name>
</gene>
<dbReference type="InterPro" id="IPR001810">
    <property type="entry name" value="F-box_dom"/>
</dbReference>
<feature type="compositionally biased region" description="Low complexity" evidence="1">
    <location>
        <begin position="322"/>
        <end position="337"/>
    </location>
</feature>
<keyword evidence="4" id="KW-1185">Reference proteome</keyword>
<name>M3ATD7_SPHMS</name>
<dbReference type="EMBL" id="KB456270">
    <property type="protein sequence ID" value="EMF08779.1"/>
    <property type="molecule type" value="Genomic_DNA"/>
</dbReference>
<dbReference type="CDD" id="cd09917">
    <property type="entry name" value="F-box_SF"/>
    <property type="match status" value="1"/>
</dbReference>
<dbReference type="Proteomes" id="UP000016931">
    <property type="component" value="Unassembled WGS sequence"/>
</dbReference>
<feature type="region of interest" description="Disordered" evidence="1">
    <location>
        <begin position="1"/>
        <end position="24"/>
    </location>
</feature>
<feature type="region of interest" description="Disordered" evidence="1">
    <location>
        <begin position="307"/>
        <end position="337"/>
    </location>
</feature>
<evidence type="ECO:0000256" key="1">
    <source>
        <dbReference type="SAM" id="MobiDB-lite"/>
    </source>
</evidence>
<proteinExistence type="predicted"/>
<dbReference type="Pfam" id="PF00646">
    <property type="entry name" value="F-box"/>
    <property type="match status" value="1"/>
</dbReference>
<evidence type="ECO:0000313" key="4">
    <source>
        <dbReference type="Proteomes" id="UP000016931"/>
    </source>
</evidence>